<evidence type="ECO:0000313" key="2">
    <source>
        <dbReference type="EMBL" id="GAA4420075.1"/>
    </source>
</evidence>
<evidence type="ECO:0000313" key="3">
    <source>
        <dbReference type="Proteomes" id="UP001501788"/>
    </source>
</evidence>
<feature type="transmembrane region" description="Helical" evidence="1">
    <location>
        <begin position="33"/>
        <end position="51"/>
    </location>
</feature>
<evidence type="ECO:0000256" key="1">
    <source>
        <dbReference type="SAM" id="Phobius"/>
    </source>
</evidence>
<reference evidence="3" key="1">
    <citation type="journal article" date="2019" name="Int. J. Syst. Evol. Microbiol.">
        <title>The Global Catalogue of Microorganisms (GCM) 10K type strain sequencing project: providing services to taxonomists for standard genome sequencing and annotation.</title>
        <authorList>
            <consortium name="The Broad Institute Genomics Platform"/>
            <consortium name="The Broad Institute Genome Sequencing Center for Infectious Disease"/>
            <person name="Wu L."/>
            <person name="Ma J."/>
        </authorList>
    </citation>
    <scope>NUCLEOTIDE SEQUENCE [LARGE SCALE GENOMIC DNA]</scope>
    <source>
        <strain evidence="3">JCM 31890</strain>
    </source>
</reference>
<keyword evidence="1" id="KW-0812">Transmembrane</keyword>
<comment type="caution">
    <text evidence="2">The sequence shown here is derived from an EMBL/GenBank/DDBJ whole genome shotgun (WGS) entry which is preliminary data.</text>
</comment>
<dbReference type="Proteomes" id="UP001501788">
    <property type="component" value="Unassembled WGS sequence"/>
</dbReference>
<keyword evidence="1" id="KW-1133">Transmembrane helix</keyword>
<keyword evidence="3" id="KW-1185">Reference proteome</keyword>
<dbReference type="EMBL" id="BAABEX010000007">
    <property type="protein sequence ID" value="GAA4420075.1"/>
    <property type="molecule type" value="Genomic_DNA"/>
</dbReference>
<dbReference type="SUPFAM" id="SSF48452">
    <property type="entry name" value="TPR-like"/>
    <property type="match status" value="1"/>
</dbReference>
<organism evidence="2 3">
    <name type="scientific">Acidovorax lacteus</name>
    <dbReference type="NCBI Taxonomy" id="1924988"/>
    <lineage>
        <taxon>Bacteria</taxon>
        <taxon>Pseudomonadati</taxon>
        <taxon>Pseudomonadota</taxon>
        <taxon>Betaproteobacteria</taxon>
        <taxon>Burkholderiales</taxon>
        <taxon>Comamonadaceae</taxon>
        <taxon>Acidovorax</taxon>
    </lineage>
</organism>
<dbReference type="RefSeq" id="WP_345061232.1">
    <property type="nucleotide sequence ID" value="NZ_BAABEX010000007.1"/>
</dbReference>
<feature type="transmembrane region" description="Helical" evidence="1">
    <location>
        <begin position="63"/>
        <end position="89"/>
    </location>
</feature>
<sequence length="338" mass="37531">MLSYKLGAGALSLEIAAWTGVLTLDGHSNTALVAYLTAHALASALLSLFLLPLVRGARARPRWAVASLMACLSFAIPVAGFVGVLLAVITLRVYRSPMLADAFDSVVLPQFDLHQRMQGSFRQAGLRSFLGNAQAPMSARMRAMVALQYVSGRVASPLLRTVLSDPSEDLRLLAYGMLDTLEKRINRSIDAELDALRQAEALADGSASRAARSESARRLSDLYWELIYQDLVQGDLRLHAIQESLRYCDRVLQEEPNTPALVLRRGRLLHLQGRLSDAEQAYQRARALGLPATRVLPYEAEICFERRDYRGTQALVQELSQWSALPRLRPVVDYWKQS</sequence>
<dbReference type="InterPro" id="IPR011990">
    <property type="entry name" value="TPR-like_helical_dom_sf"/>
</dbReference>
<accession>A0ABP8L007</accession>
<dbReference type="Gene3D" id="1.25.40.10">
    <property type="entry name" value="Tetratricopeptide repeat domain"/>
    <property type="match status" value="1"/>
</dbReference>
<protein>
    <submittedName>
        <fullName evidence="2">Pellicle/biofilm biosynthesis protein PelE</fullName>
    </submittedName>
</protein>
<gene>
    <name evidence="2" type="ORF">GCM10023090_07140</name>
</gene>
<keyword evidence="1" id="KW-0472">Membrane</keyword>
<name>A0ABP8L007_9BURK</name>
<proteinExistence type="predicted"/>